<proteinExistence type="predicted"/>
<name>A0A9P8SND0_ASPFM</name>
<dbReference type="Proteomes" id="UP000813423">
    <property type="component" value="Unassembled WGS sequence"/>
</dbReference>
<sequence length="240" mass="27157">MIANIPEIILLCHDADFVTAFQTAQQQHWPELPSKLTITPINSRLNRLDPHPRDDYEALMRAVQLELYEKWRGFGTPTGGEGDMHACAVSYPTGAEFTALCLAGCLFNYAGADECRLGPGVDIEWVSPDQLNYLGLLPGGFSLTALNDEWDVEEGEAPKARDRYFKCLETCIHVLEEEEEIGMAENGPKELSELLRKHKGAQWWDERMNYHEHTEDVENFVAAKLKDLAAYERSRVKSTI</sequence>
<protein>
    <submittedName>
        <fullName evidence="1">Uncharacterized protein</fullName>
    </submittedName>
</protein>
<gene>
    <name evidence="1" type="ORF">KXV57_002040</name>
</gene>
<accession>A0A9P8SND0</accession>
<dbReference type="AlphaFoldDB" id="A0A9P8SND0"/>
<reference evidence="1" key="1">
    <citation type="submission" date="2021-08" db="EMBL/GenBank/DDBJ databases">
        <title>Global Aspergillus fumigatus from environmental and clinical sources.</title>
        <authorList>
            <person name="Barber A."/>
            <person name="Sae-Ong T."/>
        </authorList>
    </citation>
    <scope>NUCLEOTIDE SEQUENCE</scope>
    <source>
        <strain evidence="1">NRZ-2016-071</strain>
    </source>
</reference>
<comment type="caution">
    <text evidence="1">The sequence shown here is derived from an EMBL/GenBank/DDBJ whole genome shotgun (WGS) entry which is preliminary data.</text>
</comment>
<dbReference type="EMBL" id="JAIBSC010000144">
    <property type="protein sequence ID" value="KAH1894946.1"/>
    <property type="molecule type" value="Genomic_DNA"/>
</dbReference>
<evidence type="ECO:0000313" key="2">
    <source>
        <dbReference type="Proteomes" id="UP000813423"/>
    </source>
</evidence>
<evidence type="ECO:0000313" key="1">
    <source>
        <dbReference type="EMBL" id="KAH1894946.1"/>
    </source>
</evidence>
<organism evidence="1 2">
    <name type="scientific">Aspergillus fumigatus</name>
    <name type="common">Neosartorya fumigata</name>
    <dbReference type="NCBI Taxonomy" id="746128"/>
    <lineage>
        <taxon>Eukaryota</taxon>
        <taxon>Fungi</taxon>
        <taxon>Dikarya</taxon>
        <taxon>Ascomycota</taxon>
        <taxon>Pezizomycotina</taxon>
        <taxon>Eurotiomycetes</taxon>
        <taxon>Eurotiomycetidae</taxon>
        <taxon>Eurotiales</taxon>
        <taxon>Aspergillaceae</taxon>
        <taxon>Aspergillus</taxon>
        <taxon>Aspergillus subgen. Fumigati</taxon>
    </lineage>
</organism>